<keyword evidence="2" id="KW-1185">Reference proteome</keyword>
<sequence length="146" mass="17148">MNENLLQHTEKPAVLVFHISEFFKTYGMSVSNLSQTICDSPFYIYDRSFKDKGPKFEDEKPISDEDFDTGFAILKTIWNEYVGKAKTPSFSRVFKIMTDLDTDDFYVESRYGFAPGYDLDAAIEAFSNQNFEVIRWDEFWDWDFEG</sequence>
<name>A0A4S3ZT06_9FLAO</name>
<evidence type="ECO:0000313" key="1">
    <source>
        <dbReference type="EMBL" id="THF48820.1"/>
    </source>
</evidence>
<reference evidence="1 2" key="1">
    <citation type="submission" date="2019-04" db="EMBL/GenBank/DDBJ databases">
        <title>Flavobacterium sp. nov. isolated from construction timber.</title>
        <authorList>
            <person name="Lin S.-Y."/>
            <person name="Chang C.-T."/>
            <person name="Young C.-C."/>
        </authorList>
    </citation>
    <scope>NUCLEOTIDE SEQUENCE [LARGE SCALE GENOMIC DNA]</scope>
    <source>
        <strain evidence="1 2">CC-CTC003</strain>
    </source>
</reference>
<comment type="caution">
    <text evidence="1">The sequence shown here is derived from an EMBL/GenBank/DDBJ whole genome shotgun (WGS) entry which is preliminary data.</text>
</comment>
<evidence type="ECO:0000313" key="2">
    <source>
        <dbReference type="Proteomes" id="UP000307507"/>
    </source>
</evidence>
<dbReference type="AlphaFoldDB" id="A0A4S3ZT06"/>
<organism evidence="1 2">
    <name type="scientific">Flavobacterium supellecticarium</name>
    <dbReference type="NCBI Taxonomy" id="2565924"/>
    <lineage>
        <taxon>Bacteria</taxon>
        <taxon>Pseudomonadati</taxon>
        <taxon>Bacteroidota</taxon>
        <taxon>Flavobacteriia</taxon>
        <taxon>Flavobacteriales</taxon>
        <taxon>Flavobacteriaceae</taxon>
        <taxon>Flavobacterium</taxon>
    </lineage>
</organism>
<dbReference type="EMBL" id="SSNZ01000007">
    <property type="protein sequence ID" value="THF48820.1"/>
    <property type="molecule type" value="Genomic_DNA"/>
</dbReference>
<protein>
    <submittedName>
        <fullName evidence="1">Uncharacterized protein</fullName>
    </submittedName>
</protein>
<accession>A0A4S3ZT06</accession>
<proteinExistence type="predicted"/>
<gene>
    <name evidence="1" type="ORF">E6C50_13795</name>
</gene>
<dbReference type="Proteomes" id="UP000307507">
    <property type="component" value="Unassembled WGS sequence"/>
</dbReference>
<dbReference type="RefSeq" id="WP_136403813.1">
    <property type="nucleotide sequence ID" value="NZ_SSNZ01000007.1"/>
</dbReference>